<evidence type="ECO:0000313" key="4">
    <source>
        <dbReference type="Proteomes" id="UP000094936"/>
    </source>
</evidence>
<dbReference type="OrthoDB" id="9806665at2"/>
<proteinExistence type="inferred from homology"/>
<evidence type="ECO:0000313" key="3">
    <source>
        <dbReference type="EMBL" id="ODA33188.1"/>
    </source>
</evidence>
<evidence type="ECO:0008006" key="5">
    <source>
        <dbReference type="Google" id="ProtNLM"/>
    </source>
</evidence>
<organism evidence="3 4">
    <name type="scientific">Veronia pacifica</name>
    <dbReference type="NCBI Taxonomy" id="1080227"/>
    <lineage>
        <taxon>Bacteria</taxon>
        <taxon>Pseudomonadati</taxon>
        <taxon>Pseudomonadota</taxon>
        <taxon>Gammaproteobacteria</taxon>
        <taxon>Vibrionales</taxon>
        <taxon>Vibrionaceae</taxon>
        <taxon>Veronia</taxon>
    </lineage>
</organism>
<protein>
    <recommendedName>
        <fullName evidence="5">YggT family protein</fullName>
    </recommendedName>
</protein>
<feature type="transmembrane region" description="Helical" evidence="2">
    <location>
        <begin position="154"/>
        <end position="173"/>
    </location>
</feature>
<dbReference type="STRING" id="1080227.A8L45_11255"/>
<feature type="transmembrane region" description="Helical" evidence="2">
    <location>
        <begin position="6"/>
        <end position="25"/>
    </location>
</feature>
<dbReference type="Pfam" id="PF02325">
    <property type="entry name" value="CCB3_YggT"/>
    <property type="match status" value="2"/>
</dbReference>
<accession>A0A1C3EIY4</accession>
<comment type="similarity">
    <text evidence="1">Belongs to the YggT family.</text>
</comment>
<dbReference type="Proteomes" id="UP000094936">
    <property type="component" value="Unassembled WGS sequence"/>
</dbReference>
<reference evidence="3 4" key="1">
    <citation type="submission" date="2016-05" db="EMBL/GenBank/DDBJ databases">
        <title>Genomic Taxonomy of the Vibrionaceae.</title>
        <authorList>
            <person name="Gomez-Gil B."/>
            <person name="Enciso-Ibarra J."/>
        </authorList>
    </citation>
    <scope>NUCLEOTIDE SEQUENCE [LARGE SCALE GENOMIC DNA]</scope>
    <source>
        <strain evidence="3 4">CAIM 1920</strain>
    </source>
</reference>
<dbReference type="EMBL" id="LYBM01000018">
    <property type="protein sequence ID" value="ODA33188.1"/>
    <property type="molecule type" value="Genomic_DNA"/>
</dbReference>
<dbReference type="AlphaFoldDB" id="A0A1C3EIY4"/>
<dbReference type="PANTHER" id="PTHR33219:SF14">
    <property type="entry name" value="PROTEIN COFACTOR ASSEMBLY OF COMPLEX C SUBUNIT B CCB3, CHLOROPLASTIC-RELATED"/>
    <property type="match status" value="1"/>
</dbReference>
<dbReference type="GO" id="GO:0016020">
    <property type="term" value="C:membrane"/>
    <property type="evidence" value="ECO:0007669"/>
    <property type="project" value="InterPro"/>
</dbReference>
<name>A0A1C3EIY4_9GAMM</name>
<evidence type="ECO:0000256" key="2">
    <source>
        <dbReference type="SAM" id="Phobius"/>
    </source>
</evidence>
<keyword evidence="2" id="KW-0472">Membrane</keyword>
<feature type="transmembrane region" description="Helical" evidence="2">
    <location>
        <begin position="61"/>
        <end position="82"/>
    </location>
</feature>
<keyword evidence="2" id="KW-1133">Transmembrane helix</keyword>
<dbReference type="InterPro" id="IPR003425">
    <property type="entry name" value="CCB3/YggT"/>
</dbReference>
<keyword evidence="2" id="KW-0812">Transmembrane</keyword>
<feature type="transmembrane region" description="Helical" evidence="2">
    <location>
        <begin position="94"/>
        <end position="115"/>
    </location>
</feature>
<comment type="caution">
    <text evidence="3">The sequence shown here is derived from an EMBL/GenBank/DDBJ whole genome shotgun (WGS) entry which is preliminary data.</text>
</comment>
<keyword evidence="4" id="KW-1185">Reference proteome</keyword>
<gene>
    <name evidence="3" type="ORF">A8L45_11255</name>
</gene>
<dbReference type="PANTHER" id="PTHR33219">
    <property type="entry name" value="YLMG HOMOLOG PROTEIN 2, CHLOROPLASTIC"/>
    <property type="match status" value="1"/>
</dbReference>
<sequence length="183" mass="20548">MNSLTFLIETLFGLYLMVVLLRVWLQWARADFYNPFSQFVVKATQPVVAPLRRIIPSLGNLDMATLSFAYVLIILKFVALAAVSNGQTIFSPELLLIGLISLVKEAGTLFLYVLIIRAIMSWVSQGQSPIEYVMIQLTEPVVAPVRRIIPAMGGIDLSVLVIFIGLQFLNYLMGDLIPLWRFL</sequence>
<evidence type="ECO:0000256" key="1">
    <source>
        <dbReference type="ARBA" id="ARBA00010894"/>
    </source>
</evidence>
<dbReference type="RefSeq" id="WP_068902270.1">
    <property type="nucleotide sequence ID" value="NZ_JBHUIF010000019.1"/>
</dbReference>